<gene>
    <name evidence="2" type="ORF">BLA29_014591</name>
</gene>
<evidence type="ECO:0000313" key="3">
    <source>
        <dbReference type="Proteomes" id="UP000194236"/>
    </source>
</evidence>
<comment type="caution">
    <text evidence="2">The sequence shown here is derived from an EMBL/GenBank/DDBJ whole genome shotgun (WGS) entry which is preliminary data.</text>
</comment>
<reference evidence="2 3" key="1">
    <citation type="submission" date="2017-03" db="EMBL/GenBank/DDBJ databases">
        <title>Genome Survey of Euroglyphus maynei.</title>
        <authorList>
            <person name="Arlian L.G."/>
            <person name="Morgan M.S."/>
            <person name="Rider S.D."/>
        </authorList>
    </citation>
    <scope>NUCLEOTIDE SEQUENCE [LARGE SCALE GENOMIC DNA]</scope>
    <source>
        <strain evidence="2">Arlian Lab</strain>
        <tissue evidence="2">Whole body</tissue>
    </source>
</reference>
<feature type="compositionally biased region" description="Basic and acidic residues" evidence="1">
    <location>
        <begin position="51"/>
        <end position="68"/>
    </location>
</feature>
<keyword evidence="3" id="KW-1185">Reference proteome</keyword>
<accession>A0A1Y3B8Z5</accession>
<dbReference type="EMBL" id="MUJZ01037160">
    <property type="protein sequence ID" value="OTF76504.1"/>
    <property type="molecule type" value="Genomic_DNA"/>
</dbReference>
<evidence type="ECO:0000313" key="2">
    <source>
        <dbReference type="EMBL" id="OTF76504.1"/>
    </source>
</evidence>
<dbReference type="AlphaFoldDB" id="A0A1Y3B8Z5"/>
<protein>
    <submittedName>
        <fullName evidence="2">Uncharacterized protein</fullName>
    </submittedName>
</protein>
<dbReference type="Proteomes" id="UP000194236">
    <property type="component" value="Unassembled WGS sequence"/>
</dbReference>
<evidence type="ECO:0000256" key="1">
    <source>
        <dbReference type="SAM" id="MobiDB-lite"/>
    </source>
</evidence>
<name>A0A1Y3B8Z5_EURMA</name>
<sequence length="68" mass="7936">MKNNVPKPTPRKLVRAGSSFAVEIRAICEDIVRIVYEDKIYSHFNLNDNSSSEKENTTEQTERKVYQF</sequence>
<proteinExistence type="predicted"/>
<feature type="non-terminal residue" evidence="2">
    <location>
        <position position="68"/>
    </location>
</feature>
<feature type="region of interest" description="Disordered" evidence="1">
    <location>
        <begin position="46"/>
        <end position="68"/>
    </location>
</feature>
<organism evidence="2 3">
    <name type="scientific">Euroglyphus maynei</name>
    <name type="common">Mayne's house dust mite</name>
    <dbReference type="NCBI Taxonomy" id="6958"/>
    <lineage>
        <taxon>Eukaryota</taxon>
        <taxon>Metazoa</taxon>
        <taxon>Ecdysozoa</taxon>
        <taxon>Arthropoda</taxon>
        <taxon>Chelicerata</taxon>
        <taxon>Arachnida</taxon>
        <taxon>Acari</taxon>
        <taxon>Acariformes</taxon>
        <taxon>Sarcoptiformes</taxon>
        <taxon>Astigmata</taxon>
        <taxon>Psoroptidia</taxon>
        <taxon>Analgoidea</taxon>
        <taxon>Pyroglyphidae</taxon>
        <taxon>Pyroglyphinae</taxon>
        <taxon>Euroglyphus</taxon>
    </lineage>
</organism>